<keyword evidence="3" id="KW-1185">Reference proteome</keyword>
<dbReference type="PANTHER" id="PTHR12112">
    <property type="entry name" value="BNIP - RELATED"/>
    <property type="match status" value="1"/>
</dbReference>
<dbReference type="InParanoid" id="A0A1S3AYT0"/>
<reference evidence="4" key="1">
    <citation type="submission" date="2025-08" db="UniProtKB">
        <authorList>
            <consortium name="RefSeq"/>
        </authorList>
    </citation>
    <scope>IDENTIFICATION</scope>
    <source>
        <tissue evidence="4">Stem</tissue>
    </source>
</reference>
<dbReference type="GO" id="GO:0005737">
    <property type="term" value="C:cytoplasm"/>
    <property type="evidence" value="ECO:0007669"/>
    <property type="project" value="TreeGrafter"/>
</dbReference>
<dbReference type="AlphaFoldDB" id="A0A1S3AYT0"/>
<feature type="domain" description="DHHA2" evidence="2">
    <location>
        <begin position="413"/>
        <end position="557"/>
    </location>
</feature>
<dbReference type="SMR" id="A0A1S3AYT0"/>
<evidence type="ECO:0000313" key="4">
    <source>
        <dbReference type="RefSeq" id="XP_008439443.1"/>
    </source>
</evidence>
<dbReference type="GeneID" id="103484247"/>
<dbReference type="InterPro" id="IPR004097">
    <property type="entry name" value="DHHA2"/>
</dbReference>
<dbReference type="Gene3D" id="3.90.1640.10">
    <property type="entry name" value="inorganic pyrophosphatase (n-terminal core)"/>
    <property type="match status" value="1"/>
</dbReference>
<feature type="compositionally biased region" description="Pro residues" evidence="1">
    <location>
        <begin position="1"/>
        <end position="11"/>
    </location>
</feature>
<dbReference type="eggNOG" id="KOG4129">
    <property type="taxonomic scope" value="Eukaryota"/>
</dbReference>
<protein>
    <submittedName>
        <fullName evidence="4">Uncharacterized protein LOC103484247 isoform X1</fullName>
    </submittedName>
</protein>
<dbReference type="OrthoDB" id="374045at2759"/>
<dbReference type="SUPFAM" id="SSF64182">
    <property type="entry name" value="DHH phosphoesterases"/>
    <property type="match status" value="1"/>
</dbReference>
<accession>A0A1S3AYT0</accession>
<dbReference type="Gene3D" id="3.10.310.20">
    <property type="entry name" value="DHHA2 domain"/>
    <property type="match status" value="1"/>
</dbReference>
<dbReference type="KEGG" id="cmo:103484247"/>
<evidence type="ECO:0000256" key="1">
    <source>
        <dbReference type="SAM" id="MobiDB-lite"/>
    </source>
</evidence>
<proteinExistence type="predicted"/>
<dbReference type="InterPro" id="IPR038222">
    <property type="entry name" value="DHHA2_dom_sf"/>
</dbReference>
<dbReference type="RefSeq" id="XP_008439443.1">
    <property type="nucleotide sequence ID" value="XM_008441221.3"/>
</dbReference>
<feature type="region of interest" description="Disordered" evidence="1">
    <location>
        <begin position="1"/>
        <end position="42"/>
    </location>
</feature>
<dbReference type="Proteomes" id="UP001652600">
    <property type="component" value="Chromosome 8"/>
</dbReference>
<name>A0A1S3AYT0_CUCME</name>
<dbReference type="PANTHER" id="PTHR12112:SF52">
    <property type="entry name" value="DHHA2 DOMAIN-CONTAINING PROTEIN"/>
    <property type="match status" value="1"/>
</dbReference>
<evidence type="ECO:0000313" key="3">
    <source>
        <dbReference type="Proteomes" id="UP001652600"/>
    </source>
</evidence>
<gene>
    <name evidence="4" type="primary">LOC103484247</name>
</gene>
<dbReference type="Pfam" id="PF02833">
    <property type="entry name" value="DHHA2"/>
    <property type="match status" value="1"/>
</dbReference>
<dbReference type="InterPro" id="IPR038763">
    <property type="entry name" value="DHH_sf"/>
</dbReference>
<feature type="compositionally biased region" description="Basic and acidic residues" evidence="1">
    <location>
        <begin position="20"/>
        <end position="32"/>
    </location>
</feature>
<sequence length="571" mass="64552">MVTPKPNPPRLQEPYIGNKDNPRFDFPVEGHDFASSTGSQESINGQNAFQFTSDYGDVNIRNRKPNLKTINKDTEPQMDDPGLDIIFEPFERSSSGRWLKGGKTSPFAFRTIFSNLNLDLEDLDNRTKKREPGTFHEYQTLANPVKAWIEKSFSVKKRKEDFSGISLPQSAASFYYGWSPVMEVSESCESTEQLNVYLKSKREDVNAGVPGRFLHVVIGKDVSDIGSVVSTIMYAFYLNETQKYDEFCTVPVINMKRTDLNSHSELKWLLDSCQIDTSSLIFVDEIDLSYYELFGSLKVVLLNSSKLPAKQEQALKEAVVEIFNCNKDESIYPWVENITIQQGCSCCTLIAEKFAQISPEILAGKGFSRLLLAGILLDSGNLTSPNCTSKDKYMATLLINGAGRFGCNGFYQLLKFKMYNVSNHGVIDLVLKDFKKWTKGSLENSGKRLTKLDLGMSSIGISIAQFLSLEVNSTQDIKNFLRVEKLQLLVIVSGYYDARKNFKREILAVADSLELMQKLLVFLNTDTSQSQLPLKVLHQTGLTDEIRAFEINKIASRRTIERILEEFCQIY</sequence>
<organism evidence="3 4">
    <name type="scientific">Cucumis melo</name>
    <name type="common">Muskmelon</name>
    <dbReference type="NCBI Taxonomy" id="3656"/>
    <lineage>
        <taxon>Eukaryota</taxon>
        <taxon>Viridiplantae</taxon>
        <taxon>Streptophyta</taxon>
        <taxon>Embryophyta</taxon>
        <taxon>Tracheophyta</taxon>
        <taxon>Spermatophyta</taxon>
        <taxon>Magnoliopsida</taxon>
        <taxon>eudicotyledons</taxon>
        <taxon>Gunneridae</taxon>
        <taxon>Pentapetalae</taxon>
        <taxon>rosids</taxon>
        <taxon>fabids</taxon>
        <taxon>Cucurbitales</taxon>
        <taxon>Cucurbitaceae</taxon>
        <taxon>Benincaseae</taxon>
        <taxon>Cucumis</taxon>
    </lineage>
</organism>
<dbReference type="GO" id="GO:0004309">
    <property type="term" value="F:exopolyphosphatase activity"/>
    <property type="evidence" value="ECO:0007669"/>
    <property type="project" value="TreeGrafter"/>
</dbReference>
<evidence type="ECO:0000259" key="2">
    <source>
        <dbReference type="Pfam" id="PF02833"/>
    </source>
</evidence>